<gene>
    <name evidence="1" type="ORF">KIW84_032038</name>
</gene>
<dbReference type="EMBL" id="JAMSHJ010000003">
    <property type="protein sequence ID" value="KAI5426456.1"/>
    <property type="molecule type" value="Genomic_DNA"/>
</dbReference>
<name>A0A9D5B156_PEA</name>
<protein>
    <submittedName>
        <fullName evidence="1">Uncharacterized protein</fullName>
    </submittedName>
</protein>
<dbReference type="Gramene" id="Psat03G0203800-T1">
    <property type="protein sequence ID" value="KAI5426456.1"/>
    <property type="gene ID" value="KIW84_032038"/>
</dbReference>
<evidence type="ECO:0000313" key="2">
    <source>
        <dbReference type="Proteomes" id="UP001058974"/>
    </source>
</evidence>
<organism evidence="1 2">
    <name type="scientific">Pisum sativum</name>
    <name type="common">Garden pea</name>
    <name type="synonym">Lathyrus oleraceus</name>
    <dbReference type="NCBI Taxonomy" id="3888"/>
    <lineage>
        <taxon>Eukaryota</taxon>
        <taxon>Viridiplantae</taxon>
        <taxon>Streptophyta</taxon>
        <taxon>Embryophyta</taxon>
        <taxon>Tracheophyta</taxon>
        <taxon>Spermatophyta</taxon>
        <taxon>Magnoliopsida</taxon>
        <taxon>eudicotyledons</taxon>
        <taxon>Gunneridae</taxon>
        <taxon>Pentapetalae</taxon>
        <taxon>rosids</taxon>
        <taxon>fabids</taxon>
        <taxon>Fabales</taxon>
        <taxon>Fabaceae</taxon>
        <taxon>Papilionoideae</taxon>
        <taxon>50 kb inversion clade</taxon>
        <taxon>NPAAA clade</taxon>
        <taxon>Hologalegina</taxon>
        <taxon>IRL clade</taxon>
        <taxon>Fabeae</taxon>
        <taxon>Lathyrus</taxon>
    </lineage>
</organism>
<dbReference type="AlphaFoldDB" id="A0A9D5B156"/>
<reference evidence="1 2" key="1">
    <citation type="journal article" date="2022" name="Nat. Genet.">
        <title>Improved pea reference genome and pan-genome highlight genomic features and evolutionary characteristics.</title>
        <authorList>
            <person name="Yang T."/>
            <person name="Liu R."/>
            <person name="Luo Y."/>
            <person name="Hu S."/>
            <person name="Wang D."/>
            <person name="Wang C."/>
            <person name="Pandey M.K."/>
            <person name="Ge S."/>
            <person name="Xu Q."/>
            <person name="Li N."/>
            <person name="Li G."/>
            <person name="Huang Y."/>
            <person name="Saxena R.K."/>
            <person name="Ji Y."/>
            <person name="Li M."/>
            <person name="Yan X."/>
            <person name="He Y."/>
            <person name="Liu Y."/>
            <person name="Wang X."/>
            <person name="Xiang C."/>
            <person name="Varshney R.K."/>
            <person name="Ding H."/>
            <person name="Gao S."/>
            <person name="Zong X."/>
        </authorList>
    </citation>
    <scope>NUCLEOTIDE SEQUENCE [LARGE SCALE GENOMIC DNA]</scope>
    <source>
        <strain evidence="1 2">cv. Zhongwan 6</strain>
    </source>
</reference>
<proteinExistence type="predicted"/>
<accession>A0A9D5B156</accession>
<comment type="caution">
    <text evidence="1">The sequence shown here is derived from an EMBL/GenBank/DDBJ whole genome shotgun (WGS) entry which is preliminary data.</text>
</comment>
<sequence>MSYDFDEASSDVEVKDIIDNPVEVEVVADIPDIVEVREVMASTSQRPKRTRSRPERLQDYEVVGDDEVTTDGELFHFSLPVGVEVELK</sequence>
<keyword evidence="2" id="KW-1185">Reference proteome</keyword>
<evidence type="ECO:0000313" key="1">
    <source>
        <dbReference type="EMBL" id="KAI5426456.1"/>
    </source>
</evidence>
<dbReference type="Proteomes" id="UP001058974">
    <property type="component" value="Chromosome 3"/>
</dbReference>